<dbReference type="AlphaFoldDB" id="A0A2Z7CR11"/>
<organism evidence="1 2">
    <name type="scientific">Dorcoceras hygrometricum</name>
    <dbReference type="NCBI Taxonomy" id="472368"/>
    <lineage>
        <taxon>Eukaryota</taxon>
        <taxon>Viridiplantae</taxon>
        <taxon>Streptophyta</taxon>
        <taxon>Embryophyta</taxon>
        <taxon>Tracheophyta</taxon>
        <taxon>Spermatophyta</taxon>
        <taxon>Magnoliopsida</taxon>
        <taxon>eudicotyledons</taxon>
        <taxon>Gunneridae</taxon>
        <taxon>Pentapetalae</taxon>
        <taxon>asterids</taxon>
        <taxon>lamiids</taxon>
        <taxon>Lamiales</taxon>
        <taxon>Gesneriaceae</taxon>
        <taxon>Didymocarpoideae</taxon>
        <taxon>Trichosporeae</taxon>
        <taxon>Loxocarpinae</taxon>
        <taxon>Dorcoceras</taxon>
    </lineage>
</organism>
<name>A0A2Z7CR11_9LAMI</name>
<evidence type="ECO:0000313" key="2">
    <source>
        <dbReference type="Proteomes" id="UP000250235"/>
    </source>
</evidence>
<proteinExistence type="predicted"/>
<reference evidence="1 2" key="1">
    <citation type="journal article" date="2015" name="Proc. Natl. Acad. Sci. U.S.A.">
        <title>The resurrection genome of Boea hygrometrica: A blueprint for survival of dehydration.</title>
        <authorList>
            <person name="Xiao L."/>
            <person name="Yang G."/>
            <person name="Zhang L."/>
            <person name="Yang X."/>
            <person name="Zhao S."/>
            <person name="Ji Z."/>
            <person name="Zhou Q."/>
            <person name="Hu M."/>
            <person name="Wang Y."/>
            <person name="Chen M."/>
            <person name="Xu Y."/>
            <person name="Jin H."/>
            <person name="Xiao X."/>
            <person name="Hu G."/>
            <person name="Bao F."/>
            <person name="Hu Y."/>
            <person name="Wan P."/>
            <person name="Li L."/>
            <person name="Deng X."/>
            <person name="Kuang T."/>
            <person name="Xiang C."/>
            <person name="Zhu J.K."/>
            <person name="Oliver M.J."/>
            <person name="He Y."/>
        </authorList>
    </citation>
    <scope>NUCLEOTIDE SEQUENCE [LARGE SCALE GENOMIC DNA]</scope>
    <source>
        <strain evidence="2">cv. XS01</strain>
    </source>
</reference>
<sequence>MSCNHVRPYRREVGKPHLGIGLSGCMRKVTYRYRSKTHASGEGQNIIPSMTCNHRHWSKGVGSYPEEGPTMLKSARVIMNIYSAKNESVNGEIPGGPSDCDGQLSMADLLPRGPIAKLYCEDSSYLEAPMCNTRTHGNHELG</sequence>
<dbReference type="Proteomes" id="UP000250235">
    <property type="component" value="Unassembled WGS sequence"/>
</dbReference>
<gene>
    <name evidence="1" type="ORF">F511_15206</name>
</gene>
<accession>A0A2Z7CR11</accession>
<keyword evidence="2" id="KW-1185">Reference proteome</keyword>
<evidence type="ECO:0000313" key="1">
    <source>
        <dbReference type="EMBL" id="KZV49502.1"/>
    </source>
</evidence>
<dbReference type="EMBL" id="KQ993021">
    <property type="protein sequence ID" value="KZV49502.1"/>
    <property type="molecule type" value="Genomic_DNA"/>
</dbReference>
<protein>
    <submittedName>
        <fullName evidence="1">Dihydroorotase, mitochondrial-like</fullName>
    </submittedName>
</protein>